<dbReference type="GO" id="GO:0061630">
    <property type="term" value="F:ubiquitin protein ligase activity"/>
    <property type="evidence" value="ECO:0007669"/>
    <property type="project" value="TreeGrafter"/>
</dbReference>
<dbReference type="InterPro" id="IPR001841">
    <property type="entry name" value="Znf_RING"/>
</dbReference>
<dbReference type="Gene3D" id="3.30.40.10">
    <property type="entry name" value="Zinc/RING finger domain, C3HC4 (zinc finger)"/>
    <property type="match status" value="1"/>
</dbReference>
<dbReference type="EMBL" id="MU006224">
    <property type="protein sequence ID" value="KAF2827262.1"/>
    <property type="molecule type" value="Genomic_DNA"/>
</dbReference>
<evidence type="ECO:0000259" key="5">
    <source>
        <dbReference type="PROSITE" id="PS50089"/>
    </source>
</evidence>
<dbReference type="Proteomes" id="UP000799424">
    <property type="component" value="Unassembled WGS sequence"/>
</dbReference>
<evidence type="ECO:0000313" key="6">
    <source>
        <dbReference type="EMBL" id="KAF2827262.1"/>
    </source>
</evidence>
<evidence type="ECO:0000256" key="3">
    <source>
        <dbReference type="ARBA" id="ARBA00022833"/>
    </source>
</evidence>
<dbReference type="GO" id="GO:0008270">
    <property type="term" value="F:zinc ion binding"/>
    <property type="evidence" value="ECO:0007669"/>
    <property type="project" value="UniProtKB-KW"/>
</dbReference>
<dbReference type="AlphaFoldDB" id="A0A6A7A1R4"/>
<reference evidence="6" key="1">
    <citation type="journal article" date="2020" name="Stud. Mycol.">
        <title>101 Dothideomycetes genomes: a test case for predicting lifestyles and emergence of pathogens.</title>
        <authorList>
            <person name="Haridas S."/>
            <person name="Albert R."/>
            <person name="Binder M."/>
            <person name="Bloem J."/>
            <person name="Labutti K."/>
            <person name="Salamov A."/>
            <person name="Andreopoulos B."/>
            <person name="Baker S."/>
            <person name="Barry K."/>
            <person name="Bills G."/>
            <person name="Bluhm B."/>
            <person name="Cannon C."/>
            <person name="Castanera R."/>
            <person name="Culley D."/>
            <person name="Daum C."/>
            <person name="Ezra D."/>
            <person name="Gonzalez J."/>
            <person name="Henrissat B."/>
            <person name="Kuo A."/>
            <person name="Liang C."/>
            <person name="Lipzen A."/>
            <person name="Lutzoni F."/>
            <person name="Magnuson J."/>
            <person name="Mondo S."/>
            <person name="Nolan M."/>
            <person name="Ohm R."/>
            <person name="Pangilinan J."/>
            <person name="Park H.-J."/>
            <person name="Ramirez L."/>
            <person name="Alfaro M."/>
            <person name="Sun H."/>
            <person name="Tritt A."/>
            <person name="Yoshinaga Y."/>
            <person name="Zwiers L.-H."/>
            <person name="Turgeon B."/>
            <person name="Goodwin S."/>
            <person name="Spatafora J."/>
            <person name="Crous P."/>
            <person name="Grigoriev I."/>
        </authorList>
    </citation>
    <scope>NUCLEOTIDE SEQUENCE</scope>
    <source>
        <strain evidence="6">CBS 113818</strain>
    </source>
</reference>
<dbReference type="PANTHER" id="PTHR45969:SF69">
    <property type="entry name" value="FINGER DOMAIN PROTEIN, PUTATIVE (AFU_ORTHOLOGUE AFUA_3G12190)-RELATED"/>
    <property type="match status" value="1"/>
</dbReference>
<dbReference type="InterPro" id="IPR013083">
    <property type="entry name" value="Znf_RING/FYVE/PHD"/>
</dbReference>
<dbReference type="PANTHER" id="PTHR45969">
    <property type="entry name" value="RING ZINC FINGER PROTEIN-RELATED"/>
    <property type="match status" value="1"/>
</dbReference>
<evidence type="ECO:0000256" key="2">
    <source>
        <dbReference type="ARBA" id="ARBA00022771"/>
    </source>
</evidence>
<dbReference type="GO" id="GO:0016567">
    <property type="term" value="P:protein ubiquitination"/>
    <property type="evidence" value="ECO:0007669"/>
    <property type="project" value="TreeGrafter"/>
</dbReference>
<organism evidence="6 7">
    <name type="scientific">Ophiobolus disseminans</name>
    <dbReference type="NCBI Taxonomy" id="1469910"/>
    <lineage>
        <taxon>Eukaryota</taxon>
        <taxon>Fungi</taxon>
        <taxon>Dikarya</taxon>
        <taxon>Ascomycota</taxon>
        <taxon>Pezizomycotina</taxon>
        <taxon>Dothideomycetes</taxon>
        <taxon>Pleosporomycetidae</taxon>
        <taxon>Pleosporales</taxon>
        <taxon>Pleosporineae</taxon>
        <taxon>Phaeosphaeriaceae</taxon>
        <taxon>Ophiobolus</taxon>
    </lineage>
</organism>
<keyword evidence="3" id="KW-0862">Zinc</keyword>
<evidence type="ECO:0000256" key="1">
    <source>
        <dbReference type="ARBA" id="ARBA00022723"/>
    </source>
</evidence>
<sequence length="388" mass="44102">MSTLRSSLMELINRLCPDLSPTAQAQLTIPMGTVNQIRQVFEERIRQHDYDPDITLINRALRNTDELIRQERTYAGQLRLTEAIGLHSLPSHLRDFLRDHDNLYRAAIRSRRLAGFAATSKDVDLFSNIKVRILNLWNTYSLRTISTTRSPSERKRIRKEPAFKKELLDCTDLLVDEIWRVIHRNFQIQALLPEETELENIGPDHIVDTFGSDITPPPAAAASMLNPPDENTKLYHTQRCCICLDTYTSHPAFKLETCGHVVGKSCLAAWLNSTATNATTCPFCRTELCTRRARRLSARTQALQTEQESLETCLKKALRIMQDVDRLANTIYGDGVDATLGAWTGDAVKEVNRRCCANGVMVGFRRDGRVALRWRLRRVEWARGGVVA</sequence>
<keyword evidence="2 4" id="KW-0863">Zinc-finger</keyword>
<accession>A0A6A7A1R4</accession>
<evidence type="ECO:0000313" key="7">
    <source>
        <dbReference type="Proteomes" id="UP000799424"/>
    </source>
</evidence>
<gene>
    <name evidence="6" type="ORF">CC86DRAFT_348563</name>
</gene>
<protein>
    <recommendedName>
        <fullName evidence="5">RING-type domain-containing protein</fullName>
    </recommendedName>
</protein>
<keyword evidence="7" id="KW-1185">Reference proteome</keyword>
<feature type="domain" description="RING-type" evidence="5">
    <location>
        <begin position="240"/>
        <end position="285"/>
    </location>
</feature>
<dbReference type="OrthoDB" id="2849579at2759"/>
<keyword evidence="1" id="KW-0479">Metal-binding</keyword>
<dbReference type="PROSITE" id="PS50089">
    <property type="entry name" value="ZF_RING_2"/>
    <property type="match status" value="1"/>
</dbReference>
<name>A0A6A7A1R4_9PLEO</name>
<proteinExistence type="predicted"/>
<evidence type="ECO:0000256" key="4">
    <source>
        <dbReference type="PROSITE-ProRule" id="PRU00175"/>
    </source>
</evidence>
<dbReference type="SUPFAM" id="SSF57850">
    <property type="entry name" value="RING/U-box"/>
    <property type="match status" value="1"/>
</dbReference>
<dbReference type="Pfam" id="PF13639">
    <property type="entry name" value="zf-RING_2"/>
    <property type="match status" value="1"/>
</dbReference>